<dbReference type="Proteomes" id="UP000237749">
    <property type="component" value="Unassembled WGS sequence"/>
</dbReference>
<sequence length="163" mass="18726">MNILFENRYHTHDKMLSEYVHKVLCKRIYIMGAVFIPIAFIMTGITMMKKDFIFAAVFGVCLFIITFTILITPPLTIRQLKENNKRLLNGKDYEAVIQFGDNIKINQGTFSLTIEYNQILKIHELKHSYVLMFAKSSGIILDPAGFTIGDFNTFKEFIGAKMA</sequence>
<feature type="domain" description="YcxB-like C-terminal" evidence="2">
    <location>
        <begin position="101"/>
        <end position="158"/>
    </location>
</feature>
<dbReference type="AlphaFoldDB" id="A0A2S6HLM3"/>
<gene>
    <name evidence="3" type="ORF">BXY41_11576</name>
</gene>
<keyword evidence="4" id="KW-1185">Reference proteome</keyword>
<proteinExistence type="predicted"/>
<keyword evidence="1" id="KW-0472">Membrane</keyword>
<protein>
    <submittedName>
        <fullName evidence="3">YcxB-like protein</fullName>
    </submittedName>
</protein>
<evidence type="ECO:0000259" key="2">
    <source>
        <dbReference type="Pfam" id="PF14317"/>
    </source>
</evidence>
<dbReference type="RefSeq" id="WP_104439141.1">
    <property type="nucleotide sequence ID" value="NZ_PTJA01000015.1"/>
</dbReference>
<organism evidence="3 4">
    <name type="scientific">Lacrimispora xylanisolvens</name>
    <dbReference type="NCBI Taxonomy" id="384636"/>
    <lineage>
        <taxon>Bacteria</taxon>
        <taxon>Bacillati</taxon>
        <taxon>Bacillota</taxon>
        <taxon>Clostridia</taxon>
        <taxon>Lachnospirales</taxon>
        <taxon>Lachnospiraceae</taxon>
        <taxon>Lacrimispora</taxon>
    </lineage>
</organism>
<comment type="caution">
    <text evidence="3">The sequence shown here is derived from an EMBL/GenBank/DDBJ whole genome shotgun (WGS) entry which is preliminary data.</text>
</comment>
<dbReference type="OrthoDB" id="88119at2"/>
<dbReference type="Pfam" id="PF14317">
    <property type="entry name" value="YcxB"/>
    <property type="match status" value="1"/>
</dbReference>
<feature type="transmembrane region" description="Helical" evidence="1">
    <location>
        <begin position="53"/>
        <end position="77"/>
    </location>
</feature>
<keyword evidence="1" id="KW-0812">Transmembrane</keyword>
<evidence type="ECO:0000313" key="3">
    <source>
        <dbReference type="EMBL" id="PPK78402.1"/>
    </source>
</evidence>
<accession>A0A2S6HLM3</accession>
<reference evidence="3 4" key="1">
    <citation type="submission" date="2018-02" db="EMBL/GenBank/DDBJ databases">
        <title>Genomic Encyclopedia of Archaeal and Bacterial Type Strains, Phase II (KMG-II): from individual species to whole genera.</title>
        <authorList>
            <person name="Goeker M."/>
        </authorList>
    </citation>
    <scope>NUCLEOTIDE SEQUENCE [LARGE SCALE GENOMIC DNA]</scope>
    <source>
        <strain evidence="3 4">DSM 3808</strain>
    </source>
</reference>
<name>A0A2S6HLM3_9FIRM</name>
<keyword evidence="1" id="KW-1133">Transmembrane helix</keyword>
<evidence type="ECO:0000313" key="4">
    <source>
        <dbReference type="Proteomes" id="UP000237749"/>
    </source>
</evidence>
<dbReference type="InterPro" id="IPR025588">
    <property type="entry name" value="YcxB-like_C"/>
</dbReference>
<feature type="transmembrane region" description="Helical" evidence="1">
    <location>
        <begin position="28"/>
        <end position="47"/>
    </location>
</feature>
<dbReference type="EMBL" id="PTJA01000015">
    <property type="protein sequence ID" value="PPK78402.1"/>
    <property type="molecule type" value="Genomic_DNA"/>
</dbReference>
<evidence type="ECO:0000256" key="1">
    <source>
        <dbReference type="SAM" id="Phobius"/>
    </source>
</evidence>